<gene>
    <name evidence="1" type="ORF">J5N97_029266</name>
</gene>
<dbReference type="PANTHER" id="PTHR33148:SF2">
    <property type="entry name" value="DUF4228 DOMAIN-CONTAINING PROTEIN"/>
    <property type="match status" value="1"/>
</dbReference>
<dbReference type="EMBL" id="JAGGNH010000009">
    <property type="protein sequence ID" value="KAJ0964144.1"/>
    <property type="molecule type" value="Genomic_DNA"/>
</dbReference>
<evidence type="ECO:0000313" key="1">
    <source>
        <dbReference type="EMBL" id="KAJ0964144.1"/>
    </source>
</evidence>
<evidence type="ECO:0000313" key="2">
    <source>
        <dbReference type="Proteomes" id="UP001085076"/>
    </source>
</evidence>
<protein>
    <submittedName>
        <fullName evidence="1">Uncharacterized protein</fullName>
    </submittedName>
</protein>
<sequence>MGNCVGVFNPKRGTTWHCMEEEEQVLRIVKVDGKVLEYSTSVLVRDLISKFDGYGIGVSRGSSRCLTPEHELRVGRVYYLLPLAKDSTDHEDQKKSDDIGVSRRIKVVLTKQQVQELLSRLQNKEEESGSYGASWKPQLETIFEEVV</sequence>
<keyword evidence="2" id="KW-1185">Reference proteome</keyword>
<proteinExistence type="predicted"/>
<reference evidence="1" key="1">
    <citation type="submission" date="2021-03" db="EMBL/GenBank/DDBJ databases">
        <authorList>
            <person name="Li Z."/>
            <person name="Yang C."/>
        </authorList>
    </citation>
    <scope>NUCLEOTIDE SEQUENCE</scope>
    <source>
        <strain evidence="1">Dzin_1.0</strain>
        <tissue evidence="1">Leaf</tissue>
    </source>
</reference>
<organism evidence="1 2">
    <name type="scientific">Dioscorea zingiberensis</name>
    <dbReference type="NCBI Taxonomy" id="325984"/>
    <lineage>
        <taxon>Eukaryota</taxon>
        <taxon>Viridiplantae</taxon>
        <taxon>Streptophyta</taxon>
        <taxon>Embryophyta</taxon>
        <taxon>Tracheophyta</taxon>
        <taxon>Spermatophyta</taxon>
        <taxon>Magnoliopsida</taxon>
        <taxon>Liliopsida</taxon>
        <taxon>Dioscoreales</taxon>
        <taxon>Dioscoreaceae</taxon>
        <taxon>Dioscorea</taxon>
    </lineage>
</organism>
<reference evidence="1" key="2">
    <citation type="journal article" date="2022" name="Hortic Res">
        <title>The genome of Dioscorea zingiberensis sheds light on the biosynthesis, origin and evolution of the medicinally important diosgenin saponins.</title>
        <authorList>
            <person name="Li Y."/>
            <person name="Tan C."/>
            <person name="Li Z."/>
            <person name="Guo J."/>
            <person name="Li S."/>
            <person name="Chen X."/>
            <person name="Wang C."/>
            <person name="Dai X."/>
            <person name="Yang H."/>
            <person name="Song W."/>
            <person name="Hou L."/>
            <person name="Xu J."/>
            <person name="Tong Z."/>
            <person name="Xu A."/>
            <person name="Yuan X."/>
            <person name="Wang W."/>
            <person name="Yang Q."/>
            <person name="Chen L."/>
            <person name="Sun Z."/>
            <person name="Wang K."/>
            <person name="Pan B."/>
            <person name="Chen J."/>
            <person name="Bao Y."/>
            <person name="Liu F."/>
            <person name="Qi X."/>
            <person name="Gang D.R."/>
            <person name="Wen J."/>
            <person name="Li J."/>
        </authorList>
    </citation>
    <scope>NUCLEOTIDE SEQUENCE</scope>
    <source>
        <strain evidence="1">Dzin_1.0</strain>
    </source>
</reference>
<comment type="caution">
    <text evidence="1">The sequence shown here is derived from an EMBL/GenBank/DDBJ whole genome shotgun (WGS) entry which is preliminary data.</text>
</comment>
<accession>A0A9D5H5G4</accession>
<name>A0A9D5H5G4_9LILI</name>
<dbReference type="AlphaFoldDB" id="A0A9D5H5G4"/>
<dbReference type="Proteomes" id="UP001085076">
    <property type="component" value="Miscellaneous, Linkage group lg09"/>
</dbReference>
<dbReference type="PANTHER" id="PTHR33148">
    <property type="entry name" value="PLASTID MOVEMENT IMPAIRED PROTEIN-RELATED"/>
    <property type="match status" value="1"/>
</dbReference>
<dbReference type="OrthoDB" id="1688863at2759"/>
<dbReference type="InterPro" id="IPR025322">
    <property type="entry name" value="PADRE_dom"/>
</dbReference>
<dbReference type="Pfam" id="PF14009">
    <property type="entry name" value="PADRE"/>
    <property type="match status" value="1"/>
</dbReference>